<dbReference type="Pfam" id="PF00048">
    <property type="entry name" value="IL8"/>
    <property type="match status" value="1"/>
</dbReference>
<dbReference type="SMART" id="SM00199">
    <property type="entry name" value="SCY"/>
    <property type="match status" value="1"/>
</dbReference>
<dbReference type="PRINTS" id="PR00436">
    <property type="entry name" value="INTERLEUKIN8"/>
</dbReference>
<reference evidence="5 6" key="1">
    <citation type="submission" date="2019-04" db="EMBL/GenBank/DDBJ databases">
        <title>Chromosome genome assembly for Takifugu flavidus.</title>
        <authorList>
            <person name="Xiao S."/>
        </authorList>
    </citation>
    <scope>NUCLEOTIDE SEQUENCE [LARGE SCALE GENOMIC DNA]</scope>
    <source>
        <strain evidence="5">HTHZ2018</strain>
        <tissue evidence="5">Muscle</tissue>
    </source>
</reference>
<keyword evidence="1" id="KW-0202">Cytokine</keyword>
<organism evidence="5 6">
    <name type="scientific">Takifugu flavidus</name>
    <name type="common">sansaifugu</name>
    <dbReference type="NCBI Taxonomy" id="433684"/>
    <lineage>
        <taxon>Eukaryota</taxon>
        <taxon>Metazoa</taxon>
        <taxon>Chordata</taxon>
        <taxon>Craniata</taxon>
        <taxon>Vertebrata</taxon>
        <taxon>Euteleostomi</taxon>
        <taxon>Actinopterygii</taxon>
        <taxon>Neopterygii</taxon>
        <taxon>Teleostei</taxon>
        <taxon>Neoteleostei</taxon>
        <taxon>Acanthomorphata</taxon>
        <taxon>Eupercaria</taxon>
        <taxon>Tetraodontiformes</taxon>
        <taxon>Tetradontoidea</taxon>
        <taxon>Tetraodontidae</taxon>
        <taxon>Takifugu</taxon>
    </lineage>
</organism>
<name>A0A5C6N9E8_9TELE</name>
<dbReference type="Proteomes" id="UP000324091">
    <property type="component" value="Chromosome 3"/>
</dbReference>
<accession>A0A5C6N9E8</accession>
<evidence type="ECO:0000256" key="1">
    <source>
        <dbReference type="ARBA" id="ARBA00022514"/>
    </source>
</evidence>
<evidence type="ECO:0000313" key="5">
    <source>
        <dbReference type="EMBL" id="TWW63418.1"/>
    </source>
</evidence>
<keyword evidence="3" id="KW-0732">Signal</keyword>
<dbReference type="PROSITE" id="PS51257">
    <property type="entry name" value="PROKAR_LIPOPROTEIN"/>
    <property type="match status" value="1"/>
</dbReference>
<dbReference type="SUPFAM" id="SSF54117">
    <property type="entry name" value="Interleukin 8-like chemokines"/>
    <property type="match status" value="1"/>
</dbReference>
<proteinExistence type="predicted"/>
<protein>
    <recommendedName>
        <fullName evidence="4">Chemokine interleukin-8-like domain-containing protein</fullName>
    </recommendedName>
</protein>
<evidence type="ECO:0000259" key="4">
    <source>
        <dbReference type="SMART" id="SM00199"/>
    </source>
</evidence>
<dbReference type="InterPro" id="IPR001811">
    <property type="entry name" value="Chemokine_IL8-like_dom"/>
</dbReference>
<gene>
    <name evidence="5" type="ORF">D4764_03G0004260</name>
</gene>
<evidence type="ECO:0000256" key="3">
    <source>
        <dbReference type="SAM" id="SignalP"/>
    </source>
</evidence>
<comment type="caution">
    <text evidence="5">The sequence shown here is derived from an EMBL/GenBank/DDBJ whole genome shotgun (WGS) entry which is preliminary data.</text>
</comment>
<dbReference type="EMBL" id="RHFK02000016">
    <property type="protein sequence ID" value="TWW63418.1"/>
    <property type="molecule type" value="Genomic_DNA"/>
</dbReference>
<evidence type="ECO:0000313" key="6">
    <source>
        <dbReference type="Proteomes" id="UP000324091"/>
    </source>
</evidence>
<feature type="chain" id="PRO_5022992634" description="Chemokine interleukin-8-like domain-containing protein" evidence="3">
    <location>
        <begin position="21"/>
        <end position="114"/>
    </location>
</feature>
<keyword evidence="6" id="KW-1185">Reference proteome</keyword>
<dbReference type="AlphaFoldDB" id="A0A5C6N9E8"/>
<dbReference type="InterPro" id="IPR001089">
    <property type="entry name" value="Chemokine_CXC"/>
</dbReference>
<dbReference type="GO" id="GO:0005615">
    <property type="term" value="C:extracellular space"/>
    <property type="evidence" value="ECO:0007669"/>
    <property type="project" value="UniProtKB-KW"/>
</dbReference>
<feature type="signal peptide" evidence="3">
    <location>
        <begin position="1"/>
        <end position="20"/>
    </location>
</feature>
<dbReference type="InterPro" id="IPR036048">
    <property type="entry name" value="Interleukin_8-like_sf"/>
</dbReference>
<sequence>MMRTTVALCILLACIVVCTSSLSCRCLNTVAAVKRSHVVDVVEYGPRPYCRRQEVIVILKNKRPRCLDPKGQFAQGLLRAKQRRMEEHAARSKSSRSAQTTAARGSAAPPTQVL</sequence>
<dbReference type="GO" id="GO:0006955">
    <property type="term" value="P:immune response"/>
    <property type="evidence" value="ECO:0007669"/>
    <property type="project" value="InterPro"/>
</dbReference>
<dbReference type="GO" id="GO:0008009">
    <property type="term" value="F:chemokine activity"/>
    <property type="evidence" value="ECO:0007669"/>
    <property type="project" value="InterPro"/>
</dbReference>
<dbReference type="PRINTS" id="PR00437">
    <property type="entry name" value="SMALLCYTKCXC"/>
</dbReference>
<evidence type="ECO:0000256" key="2">
    <source>
        <dbReference type="SAM" id="MobiDB-lite"/>
    </source>
</evidence>
<feature type="region of interest" description="Disordered" evidence="2">
    <location>
        <begin position="83"/>
        <end position="114"/>
    </location>
</feature>
<feature type="domain" description="Chemokine interleukin-8-like" evidence="4">
    <location>
        <begin position="21"/>
        <end position="81"/>
    </location>
</feature>
<dbReference type="Gene3D" id="2.40.50.40">
    <property type="match status" value="1"/>
</dbReference>